<name>A0ACB8C634_DERSI</name>
<proteinExistence type="predicted"/>
<gene>
    <name evidence="1" type="ORF">HPB49_024451</name>
</gene>
<dbReference type="Proteomes" id="UP000821865">
    <property type="component" value="Chromosome 9"/>
</dbReference>
<reference evidence="1" key="1">
    <citation type="submission" date="2020-05" db="EMBL/GenBank/DDBJ databases">
        <title>Large-scale comparative analyses of tick genomes elucidate their genetic diversity and vector capacities.</title>
        <authorList>
            <person name="Jia N."/>
            <person name="Wang J."/>
            <person name="Shi W."/>
            <person name="Du L."/>
            <person name="Sun Y."/>
            <person name="Zhan W."/>
            <person name="Jiang J."/>
            <person name="Wang Q."/>
            <person name="Zhang B."/>
            <person name="Ji P."/>
            <person name="Sakyi L.B."/>
            <person name="Cui X."/>
            <person name="Yuan T."/>
            <person name="Jiang B."/>
            <person name="Yang W."/>
            <person name="Lam T.T.-Y."/>
            <person name="Chang Q."/>
            <person name="Ding S."/>
            <person name="Wang X."/>
            <person name="Zhu J."/>
            <person name="Ruan X."/>
            <person name="Zhao L."/>
            <person name="Wei J."/>
            <person name="Que T."/>
            <person name="Du C."/>
            <person name="Cheng J."/>
            <person name="Dai P."/>
            <person name="Han X."/>
            <person name="Huang E."/>
            <person name="Gao Y."/>
            <person name="Liu J."/>
            <person name="Shao H."/>
            <person name="Ye R."/>
            <person name="Li L."/>
            <person name="Wei W."/>
            <person name="Wang X."/>
            <person name="Wang C."/>
            <person name="Yang T."/>
            <person name="Huo Q."/>
            <person name="Li W."/>
            <person name="Guo W."/>
            <person name="Chen H."/>
            <person name="Zhou L."/>
            <person name="Ni X."/>
            <person name="Tian J."/>
            <person name="Zhou Y."/>
            <person name="Sheng Y."/>
            <person name="Liu T."/>
            <person name="Pan Y."/>
            <person name="Xia L."/>
            <person name="Li J."/>
            <person name="Zhao F."/>
            <person name="Cao W."/>
        </authorList>
    </citation>
    <scope>NUCLEOTIDE SEQUENCE</scope>
    <source>
        <strain evidence="1">Dsil-2018</strain>
    </source>
</reference>
<evidence type="ECO:0000313" key="1">
    <source>
        <dbReference type="EMBL" id="KAH7934287.1"/>
    </source>
</evidence>
<dbReference type="EMBL" id="CM023478">
    <property type="protein sequence ID" value="KAH7934287.1"/>
    <property type="molecule type" value="Genomic_DNA"/>
</dbReference>
<sequence length="982" mass="111106">MSRRDVHDSCLQDTNVQDENVSPNLNDPSTACLACRYIRKGIQARRCRVKMQMPVKRNLQNLLKFSRQRTKRLLSRVCTLQQHILRMQAKNSRITEEVFKTKIESLPPKQKQAAHHIFAATKRKGIKGMVYSKEWMLECIIMKMKGPKLYEHMRKQQILVLPSKATLRKYTKEYRTGFGFSRKVFSVLKEKTSSMDVFKRHGGLLVDEMKLSENLSVTPSGHIDGFVDLGTFTPDSDKHAVCDHGMVIVFVPFVGSWTQIIAVFATHSNVKGNLLAKIMTEAVILAEQAGLFVDFITSDGAAWNRRMWTLMGIQATPTFTKSKVQHPVDPGRSLHFVSDFPHLVKCLRNGLLKSSFNTPAGELFGDTILNGLRLYKTELEASWGSLEPVLTFFGMIRDLIEIMTSRFPAKALRPGSVAEDQLLSFLAYLTEWELHAGDKGASCPHLQQWGFESLCRGFTAAYGFNTKLLSCLKAKVKDMDEMKRHGGIVVDEMKLSAHLDMQSSTHIEGFVDLGKFTDASERHEKADHGLVIMFQPFVGKWTQIIGVFSSSGNVKARLLTKILIEATILCEQAGLYLDYICCDGAPWNRSMWNILGVRATLSDIQCRVVHPCDKHRFLYLISYFPHLMKCVRNTMMKQGFNTHNGRAHWDHVSTMWKLDNSAITLKVAPKLTRSHIFPNGFEKMRVDLAFHVFSPQVSRGLDFYQDQIEARYANVEPTRLVIGLLAELVKVMTSRFPEEALRLHSRKEDVLDQALKFLDLWEAHAKGRGFLSKSTAVGLRVTLQSTKHLLKYLTEEVNFKYLMTARLSQDCLERCFGIVRQAGGGNDHPTPAQFVVIMRCLSFYSLAKSPKGGNVADGVLESLLSLEEVLHQTEGDEEDNETLPSDALECANGKISTFVPPGKAYSTEAPESWFLFPRCGCTLGTVRSHHRLAVSVNLRAVDYNGRTVSTKKRVSESVFLRLSFHSHSSESRRAQRALHFYY</sequence>
<comment type="caution">
    <text evidence="1">The sequence shown here is derived from an EMBL/GenBank/DDBJ whole genome shotgun (WGS) entry which is preliminary data.</text>
</comment>
<evidence type="ECO:0000313" key="2">
    <source>
        <dbReference type="Proteomes" id="UP000821865"/>
    </source>
</evidence>
<protein>
    <submittedName>
        <fullName evidence="1">Uncharacterized protein</fullName>
    </submittedName>
</protein>
<accession>A0ACB8C634</accession>
<organism evidence="1 2">
    <name type="scientific">Dermacentor silvarum</name>
    <name type="common">Tick</name>
    <dbReference type="NCBI Taxonomy" id="543639"/>
    <lineage>
        <taxon>Eukaryota</taxon>
        <taxon>Metazoa</taxon>
        <taxon>Ecdysozoa</taxon>
        <taxon>Arthropoda</taxon>
        <taxon>Chelicerata</taxon>
        <taxon>Arachnida</taxon>
        <taxon>Acari</taxon>
        <taxon>Parasitiformes</taxon>
        <taxon>Ixodida</taxon>
        <taxon>Ixodoidea</taxon>
        <taxon>Ixodidae</taxon>
        <taxon>Rhipicephalinae</taxon>
        <taxon>Dermacentor</taxon>
    </lineage>
</organism>
<keyword evidence="2" id="KW-1185">Reference proteome</keyword>